<gene>
    <name evidence="1" type="ORF">QRT04_07985</name>
</gene>
<proteinExistence type="predicted"/>
<protein>
    <recommendedName>
        <fullName evidence="3">DUF559 domain-containing protein</fullName>
    </recommendedName>
</protein>
<evidence type="ECO:0000313" key="1">
    <source>
        <dbReference type="EMBL" id="MDM7854868.1"/>
    </source>
</evidence>
<accession>A0ABT7SFB9</accession>
<evidence type="ECO:0000313" key="2">
    <source>
        <dbReference type="Proteomes" id="UP001529338"/>
    </source>
</evidence>
<evidence type="ECO:0008006" key="3">
    <source>
        <dbReference type="Google" id="ProtNLM"/>
    </source>
</evidence>
<dbReference type="EMBL" id="JAUCGQ010000001">
    <property type="protein sequence ID" value="MDM7854868.1"/>
    <property type="molecule type" value="Genomic_DNA"/>
</dbReference>
<reference evidence="1 2" key="1">
    <citation type="submission" date="2023-06" db="EMBL/GenBank/DDBJ databases">
        <title>Cellulomonas sp. MW4 Whole genome sequence.</title>
        <authorList>
            <person name="Park S."/>
        </authorList>
    </citation>
    <scope>NUCLEOTIDE SEQUENCE [LARGE SCALE GENOMIC DNA]</scope>
    <source>
        <strain evidence="1 2">MW4</strain>
    </source>
</reference>
<dbReference type="RefSeq" id="WP_289454689.1">
    <property type="nucleotide sequence ID" value="NZ_JAUCGQ010000001.1"/>
</dbReference>
<comment type="caution">
    <text evidence="1">The sequence shown here is derived from an EMBL/GenBank/DDBJ whole genome shotgun (WGS) entry which is preliminary data.</text>
</comment>
<dbReference type="Proteomes" id="UP001529338">
    <property type="component" value="Unassembled WGS sequence"/>
</dbReference>
<keyword evidence="2" id="KW-1185">Reference proteome</keyword>
<name>A0ABT7SFB9_9CELL</name>
<sequence length="318" mass="34744">MARRPGAPLHAGPDLPDVELARDFARDAVARRVRGGDWERIGWGIYLPRAPARAAEDTAAAAVRRRVALAHAIGVHRRLSTDHWFSHETAALIWGLPTLDPPSSTHLIQRHSAGARSDPQVVHHVAAVGSADVIVHRGLPVTSLDRTVLDCARTLAPAAGLVVADAALAAGVVREELLGRLEGVRGRPGARRARAVIDLADPGAESAGESFMRFVLLRDGLPRPSTQVRVVTRTATYWADAGWEEWRTLLEYDGGGKYTDRAALVREKHRHDAIVEAGYRVLRVSKEDLRGTRLTARVLAALPASRRPQLHPRRDLRT</sequence>
<organism evidence="1 2">
    <name type="scientific">Cellulomonas alba</name>
    <dbReference type="NCBI Taxonomy" id="3053467"/>
    <lineage>
        <taxon>Bacteria</taxon>
        <taxon>Bacillati</taxon>
        <taxon>Actinomycetota</taxon>
        <taxon>Actinomycetes</taxon>
        <taxon>Micrococcales</taxon>
        <taxon>Cellulomonadaceae</taxon>
        <taxon>Cellulomonas</taxon>
    </lineage>
</organism>